<comment type="caution">
    <text evidence="3">The sequence shown here is derived from an EMBL/GenBank/DDBJ whole genome shotgun (WGS) entry which is preliminary data.</text>
</comment>
<feature type="transmembrane region" description="Helical" evidence="2">
    <location>
        <begin position="144"/>
        <end position="163"/>
    </location>
</feature>
<organism evidence="3 4">
    <name type="scientific">Nakamurella alba</name>
    <dbReference type="NCBI Taxonomy" id="2665158"/>
    <lineage>
        <taxon>Bacteria</taxon>
        <taxon>Bacillati</taxon>
        <taxon>Actinomycetota</taxon>
        <taxon>Actinomycetes</taxon>
        <taxon>Nakamurellales</taxon>
        <taxon>Nakamurellaceae</taxon>
        <taxon>Nakamurella</taxon>
    </lineage>
</organism>
<keyword evidence="2" id="KW-0472">Membrane</keyword>
<feature type="transmembrane region" description="Helical" evidence="2">
    <location>
        <begin position="111"/>
        <end position="129"/>
    </location>
</feature>
<evidence type="ECO:0000256" key="1">
    <source>
        <dbReference type="SAM" id="MobiDB-lite"/>
    </source>
</evidence>
<gene>
    <name evidence="3" type="ORF">GIS00_08435</name>
</gene>
<feature type="transmembrane region" description="Helical" evidence="2">
    <location>
        <begin position="36"/>
        <end position="58"/>
    </location>
</feature>
<sequence length="244" mass="26179">MHPVPPDPTAGRLRPADARDPAEHVVPGDVHLARRLAIGGLAGVLVSTVMIGWMHVAMPGRELDPMSRTISEYALLDSGWVFDVGVLVLAAASAMVLVAMILRELVPARSVASVATAVWCIGLIGLIVFPKQGFGPDTTLAGRIHWTWTLIAFFSLPIGLLLACRRRTRGPHGRWPRVALALAWVSAGWFGVLALQTLLSALTPRAWNLVGFVERALAVTEMVAVVVLACWVLASCRPARLPAD</sequence>
<dbReference type="RefSeq" id="WP_154767695.1">
    <property type="nucleotide sequence ID" value="NZ_WLYK01000001.1"/>
</dbReference>
<feature type="transmembrane region" description="Helical" evidence="2">
    <location>
        <begin position="78"/>
        <end position="99"/>
    </location>
</feature>
<keyword evidence="2" id="KW-1133">Transmembrane helix</keyword>
<feature type="transmembrane region" description="Helical" evidence="2">
    <location>
        <begin position="216"/>
        <end position="234"/>
    </location>
</feature>
<dbReference type="Pfam" id="PF06197">
    <property type="entry name" value="DUF998"/>
    <property type="match status" value="1"/>
</dbReference>
<feature type="region of interest" description="Disordered" evidence="1">
    <location>
        <begin position="1"/>
        <end position="20"/>
    </location>
</feature>
<dbReference type="EMBL" id="WLYK01000001">
    <property type="protein sequence ID" value="MTD13969.1"/>
    <property type="molecule type" value="Genomic_DNA"/>
</dbReference>
<evidence type="ECO:0000313" key="3">
    <source>
        <dbReference type="EMBL" id="MTD13969.1"/>
    </source>
</evidence>
<dbReference type="AlphaFoldDB" id="A0A7K1FKP4"/>
<keyword evidence="4" id="KW-1185">Reference proteome</keyword>
<protein>
    <submittedName>
        <fullName evidence="3">DUF998 domain-containing protein</fullName>
    </submittedName>
</protein>
<proteinExistence type="predicted"/>
<name>A0A7K1FKP4_9ACTN</name>
<reference evidence="3 4" key="1">
    <citation type="submission" date="2019-11" db="EMBL/GenBank/DDBJ databases">
        <authorList>
            <person name="Jiang L.-Q."/>
        </authorList>
    </citation>
    <scope>NUCLEOTIDE SEQUENCE [LARGE SCALE GENOMIC DNA]</scope>
    <source>
        <strain evidence="3 4">YIM 132087</strain>
    </source>
</reference>
<dbReference type="InterPro" id="IPR009339">
    <property type="entry name" value="DUF998"/>
</dbReference>
<evidence type="ECO:0000256" key="2">
    <source>
        <dbReference type="SAM" id="Phobius"/>
    </source>
</evidence>
<dbReference type="Proteomes" id="UP000460221">
    <property type="component" value="Unassembled WGS sequence"/>
</dbReference>
<evidence type="ECO:0000313" key="4">
    <source>
        <dbReference type="Proteomes" id="UP000460221"/>
    </source>
</evidence>
<accession>A0A7K1FKP4</accession>
<keyword evidence="2" id="KW-0812">Transmembrane</keyword>
<feature type="transmembrane region" description="Helical" evidence="2">
    <location>
        <begin position="175"/>
        <end position="196"/>
    </location>
</feature>